<gene>
    <name evidence="2" type="ORF">G2W53_007130</name>
</gene>
<proteinExistence type="predicted"/>
<evidence type="ECO:0000256" key="1">
    <source>
        <dbReference type="SAM" id="MobiDB-lite"/>
    </source>
</evidence>
<dbReference type="EMBL" id="JAAIUW010000003">
    <property type="protein sequence ID" value="KAF7838648.1"/>
    <property type="molecule type" value="Genomic_DNA"/>
</dbReference>
<evidence type="ECO:0000313" key="3">
    <source>
        <dbReference type="Proteomes" id="UP000634136"/>
    </source>
</evidence>
<sequence>MGPERWLKERSRVSNPLSLPKDFGMKPESSFLAKNRLSKLRQVLIELGISPDKRLSEKSRVETLTKFPTS</sequence>
<accession>A0A834X728</accession>
<keyword evidence="3" id="KW-1185">Reference proteome</keyword>
<name>A0A834X728_9FABA</name>
<feature type="region of interest" description="Disordered" evidence="1">
    <location>
        <begin position="1"/>
        <end position="20"/>
    </location>
</feature>
<organism evidence="2 3">
    <name type="scientific">Senna tora</name>
    <dbReference type="NCBI Taxonomy" id="362788"/>
    <lineage>
        <taxon>Eukaryota</taxon>
        <taxon>Viridiplantae</taxon>
        <taxon>Streptophyta</taxon>
        <taxon>Embryophyta</taxon>
        <taxon>Tracheophyta</taxon>
        <taxon>Spermatophyta</taxon>
        <taxon>Magnoliopsida</taxon>
        <taxon>eudicotyledons</taxon>
        <taxon>Gunneridae</taxon>
        <taxon>Pentapetalae</taxon>
        <taxon>rosids</taxon>
        <taxon>fabids</taxon>
        <taxon>Fabales</taxon>
        <taxon>Fabaceae</taxon>
        <taxon>Caesalpinioideae</taxon>
        <taxon>Cassia clade</taxon>
        <taxon>Senna</taxon>
    </lineage>
</organism>
<comment type="caution">
    <text evidence="2">The sequence shown here is derived from an EMBL/GenBank/DDBJ whole genome shotgun (WGS) entry which is preliminary data.</text>
</comment>
<evidence type="ECO:0000313" key="2">
    <source>
        <dbReference type="EMBL" id="KAF7838648.1"/>
    </source>
</evidence>
<dbReference type="AlphaFoldDB" id="A0A834X728"/>
<reference evidence="2" key="1">
    <citation type="submission" date="2020-09" db="EMBL/GenBank/DDBJ databases">
        <title>Genome-Enabled Discovery of Anthraquinone Biosynthesis in Senna tora.</title>
        <authorList>
            <person name="Kang S.-H."/>
            <person name="Pandey R.P."/>
            <person name="Lee C.-M."/>
            <person name="Sim J.-S."/>
            <person name="Jeong J.-T."/>
            <person name="Choi B.-S."/>
            <person name="Jung M."/>
            <person name="Ginzburg D."/>
            <person name="Zhao K."/>
            <person name="Won S.Y."/>
            <person name="Oh T.-J."/>
            <person name="Yu Y."/>
            <person name="Kim N.-H."/>
            <person name="Lee O.R."/>
            <person name="Lee T.-H."/>
            <person name="Bashyal P."/>
            <person name="Kim T.-S."/>
            <person name="Lee W.-H."/>
            <person name="Kawkins C."/>
            <person name="Kim C.-K."/>
            <person name="Kim J.S."/>
            <person name="Ahn B.O."/>
            <person name="Rhee S.Y."/>
            <person name="Sohng J.K."/>
        </authorList>
    </citation>
    <scope>NUCLEOTIDE SEQUENCE</scope>
    <source>
        <tissue evidence="2">Leaf</tissue>
    </source>
</reference>
<feature type="compositionally biased region" description="Basic and acidic residues" evidence="1">
    <location>
        <begin position="1"/>
        <end position="12"/>
    </location>
</feature>
<protein>
    <submittedName>
        <fullName evidence="2">Uncharacterized protein</fullName>
    </submittedName>
</protein>
<dbReference type="Proteomes" id="UP000634136">
    <property type="component" value="Unassembled WGS sequence"/>
</dbReference>
<dbReference type="OrthoDB" id="10493285at2759"/>